<organism evidence="7 8">
    <name type="scientific">Hydrogenophaga atypica</name>
    <dbReference type="NCBI Taxonomy" id="249409"/>
    <lineage>
        <taxon>Bacteria</taxon>
        <taxon>Pseudomonadati</taxon>
        <taxon>Pseudomonadota</taxon>
        <taxon>Betaproteobacteria</taxon>
        <taxon>Burkholderiales</taxon>
        <taxon>Comamonadaceae</taxon>
        <taxon>Hydrogenophaga</taxon>
    </lineage>
</organism>
<feature type="transmembrane region" description="Helical" evidence="6">
    <location>
        <begin position="64"/>
        <end position="81"/>
    </location>
</feature>
<comment type="caution">
    <text evidence="7">The sequence shown here is derived from an EMBL/GenBank/DDBJ whole genome shotgun (WGS) entry which is preliminary data.</text>
</comment>
<accession>A0ABW2QIN9</accession>
<evidence type="ECO:0000256" key="5">
    <source>
        <dbReference type="ARBA" id="ARBA00023136"/>
    </source>
</evidence>
<keyword evidence="2" id="KW-1003">Cell membrane</keyword>
<sequence length="325" mass="35018">MNTKRISFWFTVLLVLALLLVPLYAQVAAEPFAITFVSRVLVFGIAAISLNLILGFGGMVSFGHALYLGLGAYVVGIAAHHGSDNGWLQLLITVGLSAVIGALTGLVSLRTVGVAFIMITLAFAQMFYFLFVSLKQYGGDDGLSIPTRSQFGPLDLGSPLALYYTALVLLLLALLLSHRLVHARFGMVLQGARVNERRMKAMGFATTRYKLLAYVVSCVLCGMAGLLYANLTGFAAPAYLAWTVSGEIIVMVVLGGMGTVLGPVVGALTLLVTEEILKAITEHWMLILGPLIVLVVLTAKRGIYGYMLDYDERRERRLLAAGDKP</sequence>
<dbReference type="PANTHER" id="PTHR30482">
    <property type="entry name" value="HIGH-AFFINITY BRANCHED-CHAIN AMINO ACID TRANSPORT SYSTEM PERMEASE"/>
    <property type="match status" value="1"/>
</dbReference>
<dbReference type="PANTHER" id="PTHR30482:SF17">
    <property type="entry name" value="ABC TRANSPORTER ATP-BINDING PROTEIN"/>
    <property type="match status" value="1"/>
</dbReference>
<evidence type="ECO:0000313" key="8">
    <source>
        <dbReference type="Proteomes" id="UP001596501"/>
    </source>
</evidence>
<feature type="transmembrane region" description="Helical" evidence="6">
    <location>
        <begin position="35"/>
        <end position="57"/>
    </location>
</feature>
<dbReference type="Proteomes" id="UP001596501">
    <property type="component" value="Unassembled WGS sequence"/>
</dbReference>
<feature type="transmembrane region" description="Helical" evidence="6">
    <location>
        <begin position="209"/>
        <end position="228"/>
    </location>
</feature>
<dbReference type="InterPro" id="IPR001851">
    <property type="entry name" value="ABC_transp_permease"/>
</dbReference>
<name>A0ABW2QIN9_9BURK</name>
<evidence type="ECO:0000256" key="4">
    <source>
        <dbReference type="ARBA" id="ARBA00022989"/>
    </source>
</evidence>
<evidence type="ECO:0000256" key="6">
    <source>
        <dbReference type="SAM" id="Phobius"/>
    </source>
</evidence>
<keyword evidence="8" id="KW-1185">Reference proteome</keyword>
<dbReference type="CDD" id="cd06581">
    <property type="entry name" value="TM_PBP1_LivM_like"/>
    <property type="match status" value="1"/>
</dbReference>
<keyword evidence="5 6" id="KW-0472">Membrane</keyword>
<evidence type="ECO:0000256" key="1">
    <source>
        <dbReference type="ARBA" id="ARBA00004651"/>
    </source>
</evidence>
<evidence type="ECO:0000313" key="7">
    <source>
        <dbReference type="EMBL" id="MFC7409004.1"/>
    </source>
</evidence>
<comment type="subcellular location">
    <subcellularLocation>
        <location evidence="1">Cell membrane</location>
        <topology evidence="1">Multi-pass membrane protein</topology>
    </subcellularLocation>
</comment>
<evidence type="ECO:0000256" key="2">
    <source>
        <dbReference type="ARBA" id="ARBA00022475"/>
    </source>
</evidence>
<feature type="transmembrane region" description="Helical" evidence="6">
    <location>
        <begin position="161"/>
        <end position="181"/>
    </location>
</feature>
<proteinExistence type="predicted"/>
<keyword evidence="3 6" id="KW-0812">Transmembrane</keyword>
<gene>
    <name evidence="7" type="ORF">ACFQPB_09040</name>
</gene>
<feature type="transmembrane region" description="Helical" evidence="6">
    <location>
        <begin position="87"/>
        <end position="107"/>
    </location>
</feature>
<dbReference type="EMBL" id="JBHTCA010000005">
    <property type="protein sequence ID" value="MFC7409004.1"/>
    <property type="molecule type" value="Genomic_DNA"/>
</dbReference>
<keyword evidence="4 6" id="KW-1133">Transmembrane helix</keyword>
<evidence type="ECO:0000256" key="3">
    <source>
        <dbReference type="ARBA" id="ARBA00022692"/>
    </source>
</evidence>
<feature type="transmembrane region" description="Helical" evidence="6">
    <location>
        <begin position="114"/>
        <end position="134"/>
    </location>
</feature>
<reference evidence="8" key="1">
    <citation type="journal article" date="2019" name="Int. J. Syst. Evol. Microbiol.">
        <title>The Global Catalogue of Microorganisms (GCM) 10K type strain sequencing project: providing services to taxonomists for standard genome sequencing and annotation.</title>
        <authorList>
            <consortium name="The Broad Institute Genomics Platform"/>
            <consortium name="The Broad Institute Genome Sequencing Center for Infectious Disease"/>
            <person name="Wu L."/>
            <person name="Ma J."/>
        </authorList>
    </citation>
    <scope>NUCLEOTIDE SEQUENCE [LARGE SCALE GENOMIC DNA]</scope>
    <source>
        <strain evidence="8">CGMCC 1.12371</strain>
    </source>
</reference>
<protein>
    <submittedName>
        <fullName evidence="7">Branched-chain amino acid ABC transporter permease</fullName>
    </submittedName>
</protein>
<feature type="transmembrane region" description="Helical" evidence="6">
    <location>
        <begin position="284"/>
        <end position="304"/>
    </location>
</feature>
<dbReference type="InterPro" id="IPR043428">
    <property type="entry name" value="LivM-like"/>
</dbReference>
<dbReference type="RefSeq" id="WP_382222097.1">
    <property type="nucleotide sequence ID" value="NZ_JBHTCA010000005.1"/>
</dbReference>
<feature type="transmembrane region" description="Helical" evidence="6">
    <location>
        <begin position="248"/>
        <end position="272"/>
    </location>
</feature>
<dbReference type="Pfam" id="PF02653">
    <property type="entry name" value="BPD_transp_2"/>
    <property type="match status" value="1"/>
</dbReference>